<dbReference type="InterPro" id="IPR009057">
    <property type="entry name" value="Homeodomain-like_sf"/>
</dbReference>
<dbReference type="EMBL" id="CABFVA020000066">
    <property type="protein sequence ID" value="VVM06510.1"/>
    <property type="molecule type" value="Genomic_DNA"/>
</dbReference>
<dbReference type="Pfam" id="PF01527">
    <property type="entry name" value="HTH_Tnp_1"/>
    <property type="match status" value="1"/>
</dbReference>
<reference evidence="3 4" key="1">
    <citation type="submission" date="2019-09" db="EMBL/GenBank/DDBJ databases">
        <authorList>
            <person name="Cremers G."/>
        </authorList>
    </citation>
    <scope>NUCLEOTIDE SEQUENCE [LARGE SCALE GENOMIC DNA]</scope>
    <source>
        <strain evidence="3">4A</strain>
    </source>
</reference>
<proteinExistence type="predicted"/>
<name>A0A5E6MC62_9BACT</name>
<feature type="region of interest" description="Disordered" evidence="1">
    <location>
        <begin position="144"/>
        <end position="256"/>
    </location>
</feature>
<organism evidence="3 4">
    <name type="scientific">Methylacidimicrobium tartarophylax</name>
    <dbReference type="NCBI Taxonomy" id="1041768"/>
    <lineage>
        <taxon>Bacteria</taxon>
        <taxon>Pseudomonadati</taxon>
        <taxon>Verrucomicrobiota</taxon>
        <taxon>Methylacidimicrobium</taxon>
    </lineage>
</organism>
<feature type="domain" description="Transposase for insertion sequence element IS21-like C-terminal" evidence="2">
    <location>
        <begin position="89"/>
        <end position="150"/>
    </location>
</feature>
<keyword evidence="4" id="KW-1185">Reference proteome</keyword>
<evidence type="ECO:0000259" key="2">
    <source>
        <dbReference type="Pfam" id="PF22483"/>
    </source>
</evidence>
<gene>
    <name evidence="3" type="ORF">MAMT_01251</name>
</gene>
<dbReference type="InterPro" id="IPR054353">
    <property type="entry name" value="IstA-like_C"/>
</dbReference>
<dbReference type="InterPro" id="IPR002514">
    <property type="entry name" value="Transposase_8"/>
</dbReference>
<evidence type="ECO:0000313" key="3">
    <source>
        <dbReference type="EMBL" id="VVM06510.1"/>
    </source>
</evidence>
<dbReference type="Proteomes" id="UP000334923">
    <property type="component" value="Unassembled WGS sequence"/>
</dbReference>
<feature type="region of interest" description="Disordered" evidence="1">
    <location>
        <begin position="60"/>
        <end position="80"/>
    </location>
</feature>
<dbReference type="PANTHER" id="PTHR35004">
    <property type="entry name" value="TRANSPOSASE RV3428C-RELATED"/>
    <property type="match status" value="1"/>
</dbReference>
<dbReference type="GO" id="GO:0006313">
    <property type="term" value="P:DNA transposition"/>
    <property type="evidence" value="ECO:0007669"/>
    <property type="project" value="InterPro"/>
</dbReference>
<dbReference type="GO" id="GO:0003677">
    <property type="term" value="F:DNA binding"/>
    <property type="evidence" value="ECO:0007669"/>
    <property type="project" value="InterPro"/>
</dbReference>
<feature type="compositionally biased region" description="Basic and acidic residues" evidence="1">
    <location>
        <begin position="70"/>
        <end position="79"/>
    </location>
</feature>
<dbReference type="GO" id="GO:0004803">
    <property type="term" value="F:transposase activity"/>
    <property type="evidence" value="ECO:0007669"/>
    <property type="project" value="InterPro"/>
</dbReference>
<dbReference type="SUPFAM" id="SSF46689">
    <property type="entry name" value="Homeodomain-like"/>
    <property type="match status" value="1"/>
</dbReference>
<dbReference type="AlphaFoldDB" id="A0A5E6MC62"/>
<sequence>MNNGKSSSKFARRYDREFKENAVALVRGGCSILEVARDLGVSHWSLNLWIKDAQGGRAFSDPKTVAAESPEQRELRRAEGALSAGGRPSYELTRELIRLVSSDACVEVDANYYSVLWRLIGETVRVHLEKEVIAISRGAAEVARHARLPASPERSSGPWALRGPYRAGLCSTTDRGGSGDARRKRRVGSTAGRVRNGYWGRASDDRPRTAPSDADPPQINGDPQSDPPPQPWDHDPWGELSAQGETARWGAAGAAP</sequence>
<protein>
    <recommendedName>
        <fullName evidence="2">Transposase for insertion sequence element IS21-like C-terminal domain-containing protein</fullName>
    </recommendedName>
</protein>
<accession>A0A5E6MC62</accession>
<evidence type="ECO:0000256" key="1">
    <source>
        <dbReference type="SAM" id="MobiDB-lite"/>
    </source>
</evidence>
<evidence type="ECO:0000313" key="4">
    <source>
        <dbReference type="Proteomes" id="UP000334923"/>
    </source>
</evidence>
<dbReference type="Pfam" id="PF22483">
    <property type="entry name" value="Mu-transpos_C_2"/>
    <property type="match status" value="1"/>
</dbReference>
<dbReference type="Gene3D" id="1.10.10.60">
    <property type="entry name" value="Homeodomain-like"/>
    <property type="match status" value="1"/>
</dbReference>